<protein>
    <submittedName>
        <fullName evidence="2">Uncharacterized protein</fullName>
    </submittedName>
</protein>
<dbReference type="RefSeq" id="WP_380669311.1">
    <property type="nucleotide sequence ID" value="NZ_JBHTCJ010000007.1"/>
</dbReference>
<reference evidence="3" key="1">
    <citation type="journal article" date="2019" name="Int. J. Syst. Evol. Microbiol.">
        <title>The Global Catalogue of Microorganisms (GCM) 10K type strain sequencing project: providing services to taxonomists for standard genome sequencing and annotation.</title>
        <authorList>
            <consortium name="The Broad Institute Genomics Platform"/>
            <consortium name="The Broad Institute Genome Sequencing Center for Infectious Disease"/>
            <person name="Wu L."/>
            <person name="Ma J."/>
        </authorList>
    </citation>
    <scope>NUCLEOTIDE SEQUENCE [LARGE SCALE GENOMIC DNA]</scope>
    <source>
        <strain evidence="3">WLHS5</strain>
    </source>
</reference>
<accession>A0ABW2LM88</accession>
<feature type="signal peptide" evidence="1">
    <location>
        <begin position="1"/>
        <end position="26"/>
    </location>
</feature>
<dbReference type="Proteomes" id="UP001596504">
    <property type="component" value="Unassembled WGS sequence"/>
</dbReference>
<keyword evidence="3" id="KW-1185">Reference proteome</keyword>
<dbReference type="EMBL" id="JBHTCJ010000007">
    <property type="protein sequence ID" value="MFC7342939.1"/>
    <property type="molecule type" value="Genomic_DNA"/>
</dbReference>
<evidence type="ECO:0000313" key="3">
    <source>
        <dbReference type="Proteomes" id="UP001596504"/>
    </source>
</evidence>
<evidence type="ECO:0000256" key="1">
    <source>
        <dbReference type="SAM" id="SignalP"/>
    </source>
</evidence>
<evidence type="ECO:0000313" key="2">
    <source>
        <dbReference type="EMBL" id="MFC7342939.1"/>
    </source>
</evidence>
<sequence length="112" mass="11449">MWNMRAAAVLAASGLLVAGIAGSAGAQAPAPKQGDEQVLVFILDQVVPVEKFENPDGCYELPAGTHVVINDTSRDITLHASPDCGQSSPEPGVTLKAGHGAHELPAFGSFSA</sequence>
<keyword evidence="1" id="KW-0732">Signal</keyword>
<feature type="chain" id="PRO_5046203784" evidence="1">
    <location>
        <begin position="27"/>
        <end position="112"/>
    </location>
</feature>
<gene>
    <name evidence="2" type="ORF">ACFQRI_16160</name>
</gene>
<organism evidence="2 3">
    <name type="scientific">Saccharopolyspora griseoalba</name>
    <dbReference type="NCBI Taxonomy" id="1431848"/>
    <lineage>
        <taxon>Bacteria</taxon>
        <taxon>Bacillati</taxon>
        <taxon>Actinomycetota</taxon>
        <taxon>Actinomycetes</taxon>
        <taxon>Pseudonocardiales</taxon>
        <taxon>Pseudonocardiaceae</taxon>
        <taxon>Saccharopolyspora</taxon>
    </lineage>
</organism>
<comment type="caution">
    <text evidence="2">The sequence shown here is derived from an EMBL/GenBank/DDBJ whole genome shotgun (WGS) entry which is preliminary data.</text>
</comment>
<name>A0ABW2LM88_9PSEU</name>
<proteinExistence type="predicted"/>